<evidence type="ECO:0000256" key="3">
    <source>
        <dbReference type="ARBA" id="ARBA00013229"/>
    </source>
</evidence>
<evidence type="ECO:0000256" key="6">
    <source>
        <dbReference type="ARBA" id="ARBA00022801"/>
    </source>
</evidence>
<name>A0A6A3BDN5_HIBSY</name>
<sequence length="223" mass="25274">MAKSMGFRNTAGPDKHQAVAVRVSGDKAVFLNCRFEGFQDTLYAHTHRQFYRSCVVTGTIDFIFGDAAAVFQNCLIYVRQPNPNQKNIITAQGRKDKYETTGFVLQNCKILPEAPFKPVANQFKSYLGRPWKLYSTTIIMESLIEGFIDPAGWLEWQGDFALNTLFYGEFNNTGPGARTDRRVKWAGRRDINREEAMRYTVETFLDGAWVKETGANVRMGLGS</sequence>
<dbReference type="PANTHER" id="PTHR31707">
    <property type="entry name" value="PECTINESTERASE"/>
    <property type="match status" value="1"/>
</dbReference>
<evidence type="ECO:0000256" key="1">
    <source>
        <dbReference type="ARBA" id="ARBA00004191"/>
    </source>
</evidence>
<evidence type="ECO:0000313" key="13">
    <source>
        <dbReference type="Proteomes" id="UP000436088"/>
    </source>
</evidence>
<evidence type="ECO:0000256" key="8">
    <source>
        <dbReference type="ARBA" id="ARBA00023316"/>
    </source>
</evidence>
<keyword evidence="7 10" id="KW-0063">Aspartyl esterase</keyword>
<dbReference type="FunFam" id="2.160.20.10:FF:000029">
    <property type="entry name" value="Pectinesterase 4"/>
    <property type="match status" value="1"/>
</dbReference>
<feature type="domain" description="Pectinesterase catalytic" evidence="11">
    <location>
        <begin position="1"/>
        <end position="207"/>
    </location>
</feature>
<comment type="pathway">
    <text evidence="2 10">Glycan metabolism; pectin degradation; 2-dehydro-3-deoxy-D-gluconate from pectin: step 1/5.</text>
</comment>
<dbReference type="InterPro" id="IPR000070">
    <property type="entry name" value="Pectinesterase_cat"/>
</dbReference>
<dbReference type="EC" id="3.1.1.11" evidence="3 10"/>
<comment type="catalytic activity">
    <reaction evidence="10">
        <text>[(1-&gt;4)-alpha-D-galacturonosyl methyl ester](n) + n H2O = [(1-&gt;4)-alpha-D-galacturonosyl](n) + n methanol + n H(+)</text>
        <dbReference type="Rhea" id="RHEA:22380"/>
        <dbReference type="Rhea" id="RHEA-COMP:14570"/>
        <dbReference type="Rhea" id="RHEA-COMP:14573"/>
        <dbReference type="ChEBI" id="CHEBI:15377"/>
        <dbReference type="ChEBI" id="CHEBI:15378"/>
        <dbReference type="ChEBI" id="CHEBI:17790"/>
        <dbReference type="ChEBI" id="CHEBI:140522"/>
        <dbReference type="ChEBI" id="CHEBI:140523"/>
        <dbReference type="EC" id="3.1.1.11"/>
    </reaction>
</comment>
<dbReference type="PROSITE" id="PS00503">
    <property type="entry name" value="PECTINESTERASE_2"/>
    <property type="match status" value="1"/>
</dbReference>
<keyword evidence="4" id="KW-0134">Cell wall</keyword>
<dbReference type="EMBL" id="VEPZ02000873">
    <property type="protein sequence ID" value="KAE8714061.1"/>
    <property type="molecule type" value="Genomic_DNA"/>
</dbReference>
<keyword evidence="8" id="KW-0961">Cell wall biogenesis/degradation</keyword>
<keyword evidence="6 10" id="KW-0378">Hydrolase</keyword>
<reference evidence="12" key="1">
    <citation type="submission" date="2019-09" db="EMBL/GenBank/DDBJ databases">
        <title>Draft genome information of white flower Hibiscus syriacus.</title>
        <authorList>
            <person name="Kim Y.-M."/>
        </authorList>
    </citation>
    <scope>NUCLEOTIDE SEQUENCE [LARGE SCALE GENOMIC DNA]</scope>
    <source>
        <strain evidence="12">YM2019G1</strain>
    </source>
</reference>
<protein>
    <recommendedName>
        <fullName evidence="3 10">Pectinesterase</fullName>
        <ecNumber evidence="3 10">3.1.1.11</ecNumber>
    </recommendedName>
</protein>
<evidence type="ECO:0000256" key="7">
    <source>
        <dbReference type="ARBA" id="ARBA00023085"/>
    </source>
</evidence>
<dbReference type="GO" id="GO:0045490">
    <property type="term" value="P:pectin catabolic process"/>
    <property type="evidence" value="ECO:0007669"/>
    <property type="project" value="UniProtKB-UniRule"/>
</dbReference>
<evidence type="ECO:0000259" key="11">
    <source>
        <dbReference type="Pfam" id="PF01095"/>
    </source>
</evidence>
<evidence type="ECO:0000256" key="5">
    <source>
        <dbReference type="ARBA" id="ARBA00022525"/>
    </source>
</evidence>
<evidence type="ECO:0000256" key="9">
    <source>
        <dbReference type="PROSITE-ProRule" id="PRU10040"/>
    </source>
</evidence>
<evidence type="ECO:0000313" key="12">
    <source>
        <dbReference type="EMBL" id="KAE8714061.1"/>
    </source>
</evidence>
<comment type="caution">
    <text evidence="12">The sequence shown here is derived from an EMBL/GenBank/DDBJ whole genome shotgun (WGS) entry which is preliminary data.</text>
</comment>
<evidence type="ECO:0000256" key="4">
    <source>
        <dbReference type="ARBA" id="ARBA00022512"/>
    </source>
</evidence>
<dbReference type="SUPFAM" id="SSF51126">
    <property type="entry name" value="Pectin lyase-like"/>
    <property type="match status" value="1"/>
</dbReference>
<dbReference type="InterPro" id="IPR033131">
    <property type="entry name" value="Pectinesterase_Asp_AS"/>
</dbReference>
<evidence type="ECO:0000256" key="10">
    <source>
        <dbReference type="RuleBase" id="RU000589"/>
    </source>
</evidence>
<accession>A0A6A3BDN5</accession>
<feature type="active site" evidence="9">
    <location>
        <position position="61"/>
    </location>
</feature>
<dbReference type="AlphaFoldDB" id="A0A6A3BDN5"/>
<gene>
    <name evidence="12" type="ORF">F3Y22_tig00110201pilonHSYRG00171</name>
</gene>
<dbReference type="Pfam" id="PF01095">
    <property type="entry name" value="Pectinesterase"/>
    <property type="match status" value="1"/>
</dbReference>
<dbReference type="InterPro" id="IPR011050">
    <property type="entry name" value="Pectin_lyase_fold/virulence"/>
</dbReference>
<keyword evidence="5" id="KW-0964">Secreted</keyword>
<dbReference type="UniPathway" id="UPA00545">
    <property type="reaction ID" value="UER00823"/>
</dbReference>
<proteinExistence type="predicted"/>
<comment type="subcellular location">
    <subcellularLocation>
        <location evidence="1">Secreted</location>
        <location evidence="1">Cell wall</location>
    </subcellularLocation>
</comment>
<keyword evidence="13" id="KW-1185">Reference proteome</keyword>
<evidence type="ECO:0000256" key="2">
    <source>
        <dbReference type="ARBA" id="ARBA00005184"/>
    </source>
</evidence>
<dbReference type="GO" id="GO:0042545">
    <property type="term" value="P:cell wall modification"/>
    <property type="evidence" value="ECO:0007669"/>
    <property type="project" value="UniProtKB-UniRule"/>
</dbReference>
<dbReference type="InterPro" id="IPR012334">
    <property type="entry name" value="Pectin_lyas_fold"/>
</dbReference>
<organism evidence="12 13">
    <name type="scientific">Hibiscus syriacus</name>
    <name type="common">Rose of Sharon</name>
    <dbReference type="NCBI Taxonomy" id="106335"/>
    <lineage>
        <taxon>Eukaryota</taxon>
        <taxon>Viridiplantae</taxon>
        <taxon>Streptophyta</taxon>
        <taxon>Embryophyta</taxon>
        <taxon>Tracheophyta</taxon>
        <taxon>Spermatophyta</taxon>
        <taxon>Magnoliopsida</taxon>
        <taxon>eudicotyledons</taxon>
        <taxon>Gunneridae</taxon>
        <taxon>Pentapetalae</taxon>
        <taxon>rosids</taxon>
        <taxon>malvids</taxon>
        <taxon>Malvales</taxon>
        <taxon>Malvaceae</taxon>
        <taxon>Malvoideae</taxon>
        <taxon>Hibiscus</taxon>
    </lineage>
</organism>
<dbReference type="GO" id="GO:0030599">
    <property type="term" value="F:pectinesterase activity"/>
    <property type="evidence" value="ECO:0007669"/>
    <property type="project" value="UniProtKB-UniRule"/>
</dbReference>
<dbReference type="Gene3D" id="2.160.20.10">
    <property type="entry name" value="Single-stranded right-handed beta-helix, Pectin lyase-like"/>
    <property type="match status" value="1"/>
</dbReference>
<dbReference type="Proteomes" id="UP000436088">
    <property type="component" value="Unassembled WGS sequence"/>
</dbReference>